<dbReference type="AlphaFoldDB" id="A0AA40CF56"/>
<name>A0AA40CF56_9PEZI</name>
<reference evidence="4" key="1">
    <citation type="submission" date="2023-06" db="EMBL/GenBank/DDBJ databases">
        <title>Genome-scale phylogeny and comparative genomics of the fungal order Sordariales.</title>
        <authorList>
            <consortium name="Lawrence Berkeley National Laboratory"/>
            <person name="Hensen N."/>
            <person name="Bonometti L."/>
            <person name="Westerberg I."/>
            <person name="Brannstrom I.O."/>
            <person name="Guillou S."/>
            <person name="Cros-Aarteil S."/>
            <person name="Calhoun S."/>
            <person name="Haridas S."/>
            <person name="Kuo A."/>
            <person name="Mondo S."/>
            <person name="Pangilinan J."/>
            <person name="Riley R."/>
            <person name="LaButti K."/>
            <person name="Andreopoulos B."/>
            <person name="Lipzen A."/>
            <person name="Chen C."/>
            <person name="Yanf M."/>
            <person name="Daum C."/>
            <person name="Ng V."/>
            <person name="Clum A."/>
            <person name="Steindorff A."/>
            <person name="Ohm R."/>
            <person name="Martin F."/>
            <person name="Silar P."/>
            <person name="Natvig D."/>
            <person name="Lalanne C."/>
            <person name="Gautier V."/>
            <person name="Ament-velasquez S.L."/>
            <person name="Kruys A."/>
            <person name="Hutchinson M.I."/>
            <person name="Powell A.J."/>
            <person name="Barry K."/>
            <person name="Miller A.N."/>
            <person name="Grigoriev I.V."/>
            <person name="Debuchy R."/>
            <person name="Gladieux P."/>
            <person name="Thoren M.H."/>
            <person name="Johannesson H."/>
        </authorList>
    </citation>
    <scope>NUCLEOTIDE SEQUENCE</scope>
    <source>
        <strain evidence="4">SMH3391-2</strain>
    </source>
</reference>
<evidence type="ECO:0000259" key="3">
    <source>
        <dbReference type="PROSITE" id="PS00624"/>
    </source>
</evidence>
<dbReference type="PANTHER" id="PTHR11552">
    <property type="entry name" value="GLUCOSE-METHANOL-CHOLINE GMC OXIDOREDUCTASE"/>
    <property type="match status" value="1"/>
</dbReference>
<evidence type="ECO:0000313" key="4">
    <source>
        <dbReference type="EMBL" id="KAK0635975.1"/>
    </source>
</evidence>
<feature type="binding site" evidence="2">
    <location>
        <begin position="545"/>
        <end position="546"/>
    </location>
    <ligand>
        <name>FAD</name>
        <dbReference type="ChEBI" id="CHEBI:57692"/>
    </ligand>
</feature>
<keyword evidence="2" id="KW-0285">Flavoprotein</keyword>
<dbReference type="InterPro" id="IPR007867">
    <property type="entry name" value="GMC_OxRtase_C"/>
</dbReference>
<dbReference type="InterPro" id="IPR036188">
    <property type="entry name" value="FAD/NAD-bd_sf"/>
</dbReference>
<gene>
    <name evidence="4" type="ORF">B0T17DRAFT_612771</name>
</gene>
<comment type="caution">
    <text evidence="4">The sequence shown here is derived from an EMBL/GenBank/DDBJ whole genome shotgun (WGS) entry which is preliminary data.</text>
</comment>
<dbReference type="Gene3D" id="3.30.560.10">
    <property type="entry name" value="Glucose Oxidase, domain 3"/>
    <property type="match status" value="1"/>
</dbReference>
<proteinExistence type="inferred from homology"/>
<feature type="domain" description="Glucose-methanol-choline oxidoreductase N-terminal" evidence="3">
    <location>
        <begin position="285"/>
        <end position="299"/>
    </location>
</feature>
<sequence>MGLYTKLPDDLDEVDVIIAGGGTAGCIVAGRLAAADPDLSILLIEWGADNYNNPIVANPVFFSSNFVPENKTAIFYQSTRQPQLANRDPIVHSGGTLGGGSSINLMLYTRAQRADFDSWQTPGWSADEMVPFLKRLETYHPPGANPKYHGFSGPVHISDGGYRCKTSEDQFINAARELGYPEITDLQDLDTNDGFQRWFRNVSPEGRRQDTAYCYVHPLLQDGNHPNLHVLVQHKVVRVLFDDNKRACAVEFTPNTDFQVITPLTQTQPSKRVVAARKLVVVSSGACGSPGVLERSGVGSREVLERAGVPVVADVPGVGHDYQDHNLNLIPYKTALGHNETGDDIVSGRISIQEAIDTKHQLLGWNLTDVSSKIRMREDEVAAFGPEFKAAWDRDFRDSPNKPDMLIGLISTYLGDQTLIPEGRYVTIAPYTAYPYSRGHIHITGPDVTNPLDFNVGFFTDAHDLDLKKLHWAYKKSRELMRRTDFYRGEVPSGHPRFPPGSKAGCFDLDQPVSAAGEPIKDLEYSAEDDAAIEQYLREVTNTTWHSLGTCKMAPWDEMGVLDAELNVYGVTGLKVVDLAVAPENVAANTNNTAMVIGERGADIIARELGIVLSADGKLV</sequence>
<dbReference type="InterPro" id="IPR000172">
    <property type="entry name" value="GMC_OxRdtase_N"/>
</dbReference>
<dbReference type="PANTHER" id="PTHR11552:SF78">
    <property type="entry name" value="GLUCOSE-METHANOL-CHOLINE OXIDOREDUCTASE N-TERMINAL DOMAIN-CONTAINING PROTEIN"/>
    <property type="match status" value="1"/>
</dbReference>
<feature type="binding site" evidence="2">
    <location>
        <position position="236"/>
    </location>
    <ligand>
        <name>FAD</name>
        <dbReference type="ChEBI" id="CHEBI:57692"/>
    </ligand>
</feature>
<dbReference type="SUPFAM" id="SSF51905">
    <property type="entry name" value="FAD/NAD(P)-binding domain"/>
    <property type="match status" value="1"/>
</dbReference>
<dbReference type="Proteomes" id="UP001174934">
    <property type="component" value="Unassembled WGS sequence"/>
</dbReference>
<comment type="similarity">
    <text evidence="1">Belongs to the GMC oxidoreductase family.</text>
</comment>
<accession>A0AA40CF56</accession>
<evidence type="ECO:0000256" key="1">
    <source>
        <dbReference type="ARBA" id="ARBA00010790"/>
    </source>
</evidence>
<dbReference type="GO" id="GO:0016614">
    <property type="term" value="F:oxidoreductase activity, acting on CH-OH group of donors"/>
    <property type="evidence" value="ECO:0007669"/>
    <property type="project" value="InterPro"/>
</dbReference>
<keyword evidence="2" id="KW-0274">FAD</keyword>
<evidence type="ECO:0000256" key="2">
    <source>
        <dbReference type="PIRSR" id="PIRSR000137-2"/>
    </source>
</evidence>
<dbReference type="PROSITE" id="PS51257">
    <property type="entry name" value="PROKAR_LIPOPROTEIN"/>
    <property type="match status" value="1"/>
</dbReference>
<dbReference type="PROSITE" id="PS00624">
    <property type="entry name" value="GMC_OXRED_2"/>
    <property type="match status" value="1"/>
</dbReference>
<dbReference type="InterPro" id="IPR012132">
    <property type="entry name" value="GMC_OxRdtase"/>
</dbReference>
<dbReference type="Pfam" id="PF05199">
    <property type="entry name" value="GMC_oxred_C"/>
    <property type="match status" value="1"/>
</dbReference>
<dbReference type="SUPFAM" id="SSF54373">
    <property type="entry name" value="FAD-linked reductases, C-terminal domain"/>
    <property type="match status" value="1"/>
</dbReference>
<keyword evidence="5" id="KW-1185">Reference proteome</keyword>
<evidence type="ECO:0000313" key="5">
    <source>
        <dbReference type="Proteomes" id="UP001174934"/>
    </source>
</evidence>
<organism evidence="4 5">
    <name type="scientific">Bombardia bombarda</name>
    <dbReference type="NCBI Taxonomy" id="252184"/>
    <lineage>
        <taxon>Eukaryota</taxon>
        <taxon>Fungi</taxon>
        <taxon>Dikarya</taxon>
        <taxon>Ascomycota</taxon>
        <taxon>Pezizomycotina</taxon>
        <taxon>Sordariomycetes</taxon>
        <taxon>Sordariomycetidae</taxon>
        <taxon>Sordariales</taxon>
        <taxon>Lasiosphaeriaceae</taxon>
        <taxon>Bombardia</taxon>
    </lineage>
</organism>
<dbReference type="Pfam" id="PF00732">
    <property type="entry name" value="GMC_oxred_N"/>
    <property type="match status" value="1"/>
</dbReference>
<dbReference type="GO" id="GO:0050660">
    <property type="term" value="F:flavin adenine dinucleotide binding"/>
    <property type="evidence" value="ECO:0007669"/>
    <property type="project" value="InterPro"/>
</dbReference>
<dbReference type="PIRSF" id="PIRSF000137">
    <property type="entry name" value="Alcohol_oxidase"/>
    <property type="match status" value="1"/>
</dbReference>
<protein>
    <submittedName>
        <fullName evidence="4">GMC oxidoreductase</fullName>
    </submittedName>
</protein>
<dbReference type="Gene3D" id="3.50.50.60">
    <property type="entry name" value="FAD/NAD(P)-binding domain"/>
    <property type="match status" value="1"/>
</dbReference>
<comment type="cofactor">
    <cofactor evidence="2">
        <name>FAD</name>
        <dbReference type="ChEBI" id="CHEBI:57692"/>
    </cofactor>
</comment>
<dbReference type="EMBL" id="JAULSR010000001">
    <property type="protein sequence ID" value="KAK0635975.1"/>
    <property type="molecule type" value="Genomic_DNA"/>
</dbReference>